<dbReference type="PROSITE" id="PS50948">
    <property type="entry name" value="PAN"/>
    <property type="match status" value="1"/>
</dbReference>
<dbReference type="SMART" id="SM00473">
    <property type="entry name" value="PAN_AP"/>
    <property type="match status" value="4"/>
</dbReference>
<dbReference type="Gene3D" id="3.50.4.10">
    <property type="entry name" value="Hepatocyte Growth Factor"/>
    <property type="match status" value="1"/>
</dbReference>
<dbReference type="OrthoDB" id="5914889at2759"/>
<dbReference type="SUPFAM" id="SSF57414">
    <property type="entry name" value="Hairpin loop containing domain-like"/>
    <property type="match status" value="1"/>
</dbReference>
<dbReference type="Pfam" id="PF00024">
    <property type="entry name" value="PAN_1"/>
    <property type="match status" value="2"/>
</dbReference>
<keyword evidence="4" id="KW-1185">Reference proteome</keyword>
<evidence type="ECO:0000256" key="1">
    <source>
        <dbReference type="SAM" id="SignalP"/>
    </source>
</evidence>
<feature type="domain" description="Apple" evidence="2">
    <location>
        <begin position="37"/>
        <end position="114"/>
    </location>
</feature>
<name>A0A0V1I4J6_9BILA</name>
<gene>
    <name evidence="3" type="ORF">T11_8757</name>
</gene>
<dbReference type="InterPro" id="IPR003609">
    <property type="entry name" value="Pan_app"/>
</dbReference>
<dbReference type="EMBL" id="JYDP01000009">
    <property type="protein sequence ID" value="KRZ16853.1"/>
    <property type="molecule type" value="Genomic_DNA"/>
</dbReference>
<evidence type="ECO:0000313" key="3">
    <source>
        <dbReference type="EMBL" id="KRZ16853.1"/>
    </source>
</evidence>
<sequence>LLKRMHHLTKTVFLLLLFQFVQCEELQMYVDIVSENCYIERLSAETSPMKSVDADLETATLSSCVGLCKSFEEENKCNVVAYSNENNICKMFTLDGPAYLTDDNSSNYFFIKSCQLENADVYITETVHDIIFLPETLEICEVEYYFGNSVYGFGYLEESDEIDNLENCLSLCQMLADENGCTAVEYLENKSKCRLFKSAIVKHVQTYEGLFTKIIDCHENMPANVNEPEQSEILVEETTKNGTVALVSLYERCDVTYHATKENFGFKTFKEMKGIKNLSTCLFLCRVEDACKAVLFAPKDKMCQLAEESNPTSKVERSDNQLFVQIIICEKDRVQERLHNPPPVKYYLPEMEEICEIEFYVLPKLSSWLKIGNSVKASDLIECLQACKNPSFCYHHHLKSLMRKSIFTLLVYVLLFKVELAEKMSIMVRPLGQMCTVERKYFDIHEAVSSRIEQWFSPSTETCISMCCTRRSNIDCKSIIFDKKESTCMFLNSAFHHYMSTPSTATFDSELYVIYSCGNGN</sequence>
<keyword evidence="1" id="KW-0732">Signal</keyword>
<comment type="caution">
    <text evidence="3">The sequence shown here is derived from an EMBL/GenBank/DDBJ whole genome shotgun (WGS) entry which is preliminary data.</text>
</comment>
<evidence type="ECO:0000259" key="2">
    <source>
        <dbReference type="PROSITE" id="PS50948"/>
    </source>
</evidence>
<feature type="chain" id="PRO_5006879677" description="Apple domain-containing protein" evidence="1">
    <location>
        <begin position="24"/>
        <end position="521"/>
    </location>
</feature>
<reference evidence="3 4" key="1">
    <citation type="submission" date="2015-01" db="EMBL/GenBank/DDBJ databases">
        <title>Evolution of Trichinella species and genotypes.</title>
        <authorList>
            <person name="Korhonen P.K."/>
            <person name="Edoardo P."/>
            <person name="Giuseppe L.R."/>
            <person name="Gasser R.B."/>
        </authorList>
    </citation>
    <scope>NUCLEOTIDE SEQUENCE [LARGE SCALE GENOMIC DNA]</scope>
    <source>
        <strain evidence="3">ISS1029</strain>
    </source>
</reference>
<feature type="non-terminal residue" evidence="3">
    <location>
        <position position="521"/>
    </location>
</feature>
<protein>
    <recommendedName>
        <fullName evidence="2">Apple domain-containing protein</fullName>
    </recommendedName>
</protein>
<feature type="non-terminal residue" evidence="3">
    <location>
        <position position="1"/>
    </location>
</feature>
<feature type="signal peptide" evidence="1">
    <location>
        <begin position="1"/>
        <end position="23"/>
    </location>
</feature>
<dbReference type="AlphaFoldDB" id="A0A0V1I4J6"/>
<proteinExistence type="predicted"/>
<organism evidence="3 4">
    <name type="scientific">Trichinella zimbabwensis</name>
    <dbReference type="NCBI Taxonomy" id="268475"/>
    <lineage>
        <taxon>Eukaryota</taxon>
        <taxon>Metazoa</taxon>
        <taxon>Ecdysozoa</taxon>
        <taxon>Nematoda</taxon>
        <taxon>Enoplea</taxon>
        <taxon>Dorylaimia</taxon>
        <taxon>Trichinellida</taxon>
        <taxon>Trichinellidae</taxon>
        <taxon>Trichinella</taxon>
    </lineage>
</organism>
<evidence type="ECO:0000313" key="4">
    <source>
        <dbReference type="Proteomes" id="UP000055024"/>
    </source>
</evidence>
<accession>A0A0V1I4J6</accession>
<dbReference type="Proteomes" id="UP000055024">
    <property type="component" value="Unassembled WGS sequence"/>
</dbReference>